<feature type="chain" id="PRO_5038368938" description="Lipoprotein" evidence="1">
    <location>
        <begin position="21"/>
        <end position="131"/>
    </location>
</feature>
<reference evidence="3" key="2">
    <citation type="submission" date="2016-04" db="EMBL/GenBank/DDBJ databases">
        <title>Planomonospora sphaerica JCM9374 whole genome shotgun sequence.</title>
        <authorList>
            <person name="Suzuki T."/>
            <person name="Dohra H."/>
            <person name="Kodani S."/>
        </authorList>
    </citation>
    <scope>NUCLEOTIDE SEQUENCE [LARGE SCALE GENOMIC DNA]</scope>
    <source>
        <strain evidence="3">JCM 9374</strain>
    </source>
</reference>
<evidence type="ECO:0008006" key="4">
    <source>
        <dbReference type="Google" id="ProtNLM"/>
    </source>
</evidence>
<keyword evidence="3" id="KW-1185">Reference proteome</keyword>
<dbReference type="Proteomes" id="UP000077701">
    <property type="component" value="Unassembled WGS sequence"/>
</dbReference>
<dbReference type="AlphaFoldDB" id="A0A171AYQ4"/>
<protein>
    <recommendedName>
        <fullName evidence="4">Lipoprotein</fullName>
    </recommendedName>
</protein>
<feature type="signal peptide" evidence="1">
    <location>
        <begin position="1"/>
        <end position="20"/>
    </location>
</feature>
<dbReference type="PROSITE" id="PS51257">
    <property type="entry name" value="PROKAR_LIPOPROTEIN"/>
    <property type="match status" value="1"/>
</dbReference>
<evidence type="ECO:0000313" key="2">
    <source>
        <dbReference type="EMBL" id="GAT64468.1"/>
    </source>
</evidence>
<evidence type="ECO:0000313" key="3">
    <source>
        <dbReference type="Proteomes" id="UP000077701"/>
    </source>
</evidence>
<proteinExistence type="predicted"/>
<organism evidence="2 3">
    <name type="scientific">Planomonospora sphaerica</name>
    <dbReference type="NCBI Taxonomy" id="161355"/>
    <lineage>
        <taxon>Bacteria</taxon>
        <taxon>Bacillati</taxon>
        <taxon>Actinomycetota</taxon>
        <taxon>Actinomycetes</taxon>
        <taxon>Streptosporangiales</taxon>
        <taxon>Streptosporangiaceae</taxon>
        <taxon>Planomonospora</taxon>
    </lineage>
</organism>
<keyword evidence="1" id="KW-0732">Signal</keyword>
<gene>
    <name evidence="2" type="ORF">PS9374_00098</name>
</gene>
<dbReference type="EMBL" id="BDCX01000001">
    <property type="protein sequence ID" value="GAT64468.1"/>
    <property type="molecule type" value="Genomic_DNA"/>
</dbReference>
<name>A0A171AYQ4_9ACTN</name>
<dbReference type="STRING" id="161355.PS9374_00098"/>
<comment type="caution">
    <text evidence="2">The sequence shown here is derived from an EMBL/GenBank/DDBJ whole genome shotgun (WGS) entry which is preliminary data.</text>
</comment>
<sequence>MRTRVILAAAVALAAGAASAGCASAEREPARSAAESFYAAVTAGQGGRACALLAPEAAESLRSGGQGCEQAVLELDLPGGAPGGAEVWGDEALVRLARDTVFLHRFPQGWLVRAAGCRPRGALPYSCEVEG</sequence>
<accession>A0A171AYQ4</accession>
<dbReference type="OrthoDB" id="5193742at2"/>
<dbReference type="RefSeq" id="WP_068893896.1">
    <property type="nucleotide sequence ID" value="NZ_BDCX01000001.1"/>
</dbReference>
<evidence type="ECO:0000256" key="1">
    <source>
        <dbReference type="SAM" id="SignalP"/>
    </source>
</evidence>
<reference evidence="2 3" key="1">
    <citation type="journal article" date="2016" name="Genome Announc.">
        <title>Draft Genome Sequence of Planomonospora sphaerica JCM9374, a Rare Actinomycete.</title>
        <authorList>
            <person name="Dohra H."/>
            <person name="Suzuki T."/>
            <person name="Inoue Y."/>
            <person name="Kodani S."/>
        </authorList>
    </citation>
    <scope>NUCLEOTIDE SEQUENCE [LARGE SCALE GENOMIC DNA]</scope>
    <source>
        <strain evidence="2 3">JCM 9374</strain>
    </source>
</reference>